<dbReference type="InterPro" id="IPR045030">
    <property type="entry name" value="LYSM1-4"/>
</dbReference>
<accession>A0A6J8B1Q5</accession>
<sequence>MSRGYARPNTRDSLLKKNEDYPYAQIQNVKKSRVYVFGDADLEEDEIVEYEMSEMRSRNQQTKKNKKKNEPLLFDRKITDGDTLQSLSLQFGCPVAELKRVNNFITDQDFYSRCSIKIPIKQYSFLTEVLDKQKEEEVDDKIKNGMTIVDETEENVGFMGSTETDSESLHDLSDPETQLQVIRTISINDTFRSQSKEAKEFLKNMDKDLSKIRNTRGDRNSLDEVVSLLTSRRIQPFPKKPAAVNWVDCGVRWWTIVLVIIVVAILVPLVILVYYELRSKS</sequence>
<reference evidence="3 4" key="1">
    <citation type="submission" date="2020-06" db="EMBL/GenBank/DDBJ databases">
        <authorList>
            <person name="Li R."/>
            <person name="Bekaert M."/>
        </authorList>
    </citation>
    <scope>NUCLEOTIDE SEQUENCE [LARGE SCALE GENOMIC DNA]</scope>
    <source>
        <strain evidence="4">wild</strain>
    </source>
</reference>
<feature type="domain" description="LysM" evidence="2">
    <location>
        <begin position="74"/>
        <end position="118"/>
    </location>
</feature>
<protein>
    <recommendedName>
        <fullName evidence="2">LysM domain-containing protein</fullName>
    </recommendedName>
</protein>
<dbReference type="OrthoDB" id="538216at2759"/>
<dbReference type="AlphaFoldDB" id="A0A6J8B1Q5"/>
<gene>
    <name evidence="3" type="ORF">MCOR_13817</name>
</gene>
<keyword evidence="1" id="KW-1133">Transmembrane helix</keyword>
<dbReference type="Proteomes" id="UP000507470">
    <property type="component" value="Unassembled WGS sequence"/>
</dbReference>
<proteinExistence type="predicted"/>
<dbReference type="PANTHER" id="PTHR20932:SF13">
    <property type="entry name" value="LD36653P"/>
    <property type="match status" value="1"/>
</dbReference>
<keyword evidence="1" id="KW-0472">Membrane</keyword>
<evidence type="ECO:0000259" key="2">
    <source>
        <dbReference type="PROSITE" id="PS51782"/>
    </source>
</evidence>
<keyword evidence="1" id="KW-0812">Transmembrane</keyword>
<dbReference type="Pfam" id="PF01476">
    <property type="entry name" value="LysM"/>
    <property type="match status" value="1"/>
</dbReference>
<evidence type="ECO:0000313" key="4">
    <source>
        <dbReference type="Proteomes" id="UP000507470"/>
    </source>
</evidence>
<keyword evidence="4" id="KW-1185">Reference proteome</keyword>
<organism evidence="3 4">
    <name type="scientific">Mytilus coruscus</name>
    <name type="common">Sea mussel</name>
    <dbReference type="NCBI Taxonomy" id="42192"/>
    <lineage>
        <taxon>Eukaryota</taxon>
        <taxon>Metazoa</taxon>
        <taxon>Spiralia</taxon>
        <taxon>Lophotrochozoa</taxon>
        <taxon>Mollusca</taxon>
        <taxon>Bivalvia</taxon>
        <taxon>Autobranchia</taxon>
        <taxon>Pteriomorphia</taxon>
        <taxon>Mytilida</taxon>
        <taxon>Mytiloidea</taxon>
        <taxon>Mytilidae</taxon>
        <taxon>Mytilinae</taxon>
        <taxon>Mytilus</taxon>
    </lineage>
</organism>
<dbReference type="EMBL" id="CACVKT020002378">
    <property type="protein sequence ID" value="CAC5377506.1"/>
    <property type="molecule type" value="Genomic_DNA"/>
</dbReference>
<evidence type="ECO:0000256" key="1">
    <source>
        <dbReference type="SAM" id="Phobius"/>
    </source>
</evidence>
<evidence type="ECO:0000313" key="3">
    <source>
        <dbReference type="EMBL" id="CAC5377506.1"/>
    </source>
</evidence>
<dbReference type="InterPro" id="IPR018392">
    <property type="entry name" value="LysM"/>
</dbReference>
<dbReference type="InterPro" id="IPR036779">
    <property type="entry name" value="LysM_dom_sf"/>
</dbReference>
<dbReference type="PROSITE" id="PS51782">
    <property type="entry name" value="LYSM"/>
    <property type="match status" value="1"/>
</dbReference>
<feature type="transmembrane region" description="Helical" evidence="1">
    <location>
        <begin position="253"/>
        <end position="275"/>
    </location>
</feature>
<name>A0A6J8B1Q5_MYTCO</name>
<dbReference type="PANTHER" id="PTHR20932">
    <property type="entry name" value="LYSM AND PUTATIVE PEPTIDOGLYCAN-BINDING DOMAIN-CONTAINING PROTEIN"/>
    <property type="match status" value="1"/>
</dbReference>
<dbReference type="Gene3D" id="3.10.350.10">
    <property type="entry name" value="LysM domain"/>
    <property type="match status" value="1"/>
</dbReference>